<evidence type="ECO:0000313" key="2">
    <source>
        <dbReference type="EMBL" id="GLK06834.1"/>
    </source>
</evidence>
<accession>A0A9W6MA18</accession>
<evidence type="ECO:0000313" key="3">
    <source>
        <dbReference type="Proteomes" id="UP001143474"/>
    </source>
</evidence>
<dbReference type="InterPro" id="IPR006311">
    <property type="entry name" value="TAT_signal"/>
</dbReference>
<evidence type="ECO:0008006" key="4">
    <source>
        <dbReference type="Google" id="ProtNLM"/>
    </source>
</evidence>
<sequence length="164" mass="18582">MNRTFRSLLGLAAATAVLAVGVPGLTSSASAATATASSVSSSADYDEWSTHYSKYYDGSRAKARVHVWDDEPGEVHIQGKLYDKYSPKWLCGYVQIKFENENGDESYKDYKQCGSNGYRAFHLQRYDIDNVQVRTCYWDAHHNARKYCGRWDYVYEVDGGDDDE</sequence>
<dbReference type="RefSeq" id="WP_271215429.1">
    <property type="nucleotide sequence ID" value="NZ_BAAAVD010000006.1"/>
</dbReference>
<comment type="caution">
    <text evidence="2">The sequence shown here is derived from an EMBL/GenBank/DDBJ whole genome shotgun (WGS) entry which is preliminary data.</text>
</comment>
<protein>
    <recommendedName>
        <fullName evidence="4">Secreted protein</fullName>
    </recommendedName>
</protein>
<organism evidence="2 3">
    <name type="scientific">Streptosporangium carneum</name>
    <dbReference type="NCBI Taxonomy" id="47481"/>
    <lineage>
        <taxon>Bacteria</taxon>
        <taxon>Bacillati</taxon>
        <taxon>Actinomycetota</taxon>
        <taxon>Actinomycetes</taxon>
        <taxon>Streptosporangiales</taxon>
        <taxon>Streptosporangiaceae</taxon>
        <taxon>Streptosporangium</taxon>
    </lineage>
</organism>
<reference evidence="2" key="1">
    <citation type="journal article" date="2014" name="Int. J. Syst. Evol. Microbiol.">
        <title>Complete genome sequence of Corynebacterium casei LMG S-19264T (=DSM 44701T), isolated from a smear-ripened cheese.</title>
        <authorList>
            <consortium name="US DOE Joint Genome Institute (JGI-PGF)"/>
            <person name="Walter F."/>
            <person name="Albersmeier A."/>
            <person name="Kalinowski J."/>
            <person name="Ruckert C."/>
        </authorList>
    </citation>
    <scope>NUCLEOTIDE SEQUENCE</scope>
    <source>
        <strain evidence="2">VKM Ac-2007</strain>
    </source>
</reference>
<proteinExistence type="predicted"/>
<name>A0A9W6MA18_9ACTN</name>
<gene>
    <name evidence="2" type="ORF">GCM10017600_02390</name>
</gene>
<dbReference type="EMBL" id="BSEV01000001">
    <property type="protein sequence ID" value="GLK06834.1"/>
    <property type="molecule type" value="Genomic_DNA"/>
</dbReference>
<dbReference type="Proteomes" id="UP001143474">
    <property type="component" value="Unassembled WGS sequence"/>
</dbReference>
<keyword evidence="3" id="KW-1185">Reference proteome</keyword>
<feature type="signal peptide" evidence="1">
    <location>
        <begin position="1"/>
        <end position="31"/>
    </location>
</feature>
<feature type="chain" id="PRO_5040783452" description="Secreted protein" evidence="1">
    <location>
        <begin position="32"/>
        <end position="164"/>
    </location>
</feature>
<dbReference type="AlphaFoldDB" id="A0A9W6MA18"/>
<keyword evidence="1" id="KW-0732">Signal</keyword>
<evidence type="ECO:0000256" key="1">
    <source>
        <dbReference type="SAM" id="SignalP"/>
    </source>
</evidence>
<dbReference type="PROSITE" id="PS51318">
    <property type="entry name" value="TAT"/>
    <property type="match status" value="1"/>
</dbReference>
<reference evidence="2" key="2">
    <citation type="submission" date="2023-01" db="EMBL/GenBank/DDBJ databases">
        <authorList>
            <person name="Sun Q."/>
            <person name="Evtushenko L."/>
        </authorList>
    </citation>
    <scope>NUCLEOTIDE SEQUENCE</scope>
    <source>
        <strain evidence="2">VKM Ac-2007</strain>
    </source>
</reference>